<feature type="compositionally biased region" description="Polar residues" evidence="1">
    <location>
        <begin position="15"/>
        <end position="25"/>
    </location>
</feature>
<gene>
    <name evidence="2" type="ORF">CLV72_10227</name>
</gene>
<keyword evidence="3" id="KW-1185">Reference proteome</keyword>
<dbReference type="Proteomes" id="UP000237846">
    <property type="component" value="Unassembled WGS sequence"/>
</dbReference>
<organism evidence="2 3">
    <name type="scientific">Allonocardiopsis opalescens</name>
    <dbReference type="NCBI Taxonomy" id="1144618"/>
    <lineage>
        <taxon>Bacteria</taxon>
        <taxon>Bacillati</taxon>
        <taxon>Actinomycetota</taxon>
        <taxon>Actinomycetes</taxon>
        <taxon>Streptosporangiales</taxon>
        <taxon>Allonocardiopsis</taxon>
    </lineage>
</organism>
<feature type="compositionally biased region" description="Low complexity" evidence="1">
    <location>
        <begin position="1"/>
        <end position="12"/>
    </location>
</feature>
<reference evidence="2 3" key="1">
    <citation type="submission" date="2018-03" db="EMBL/GenBank/DDBJ databases">
        <title>Genomic Encyclopedia of Archaeal and Bacterial Type Strains, Phase II (KMG-II): from individual species to whole genera.</title>
        <authorList>
            <person name="Goeker M."/>
        </authorList>
    </citation>
    <scope>NUCLEOTIDE SEQUENCE [LARGE SCALE GENOMIC DNA]</scope>
    <source>
        <strain evidence="2 3">DSM 45601</strain>
    </source>
</reference>
<evidence type="ECO:0000313" key="3">
    <source>
        <dbReference type="Proteomes" id="UP000237846"/>
    </source>
</evidence>
<evidence type="ECO:0000313" key="2">
    <source>
        <dbReference type="EMBL" id="PRY00398.1"/>
    </source>
</evidence>
<evidence type="ECO:0000256" key="1">
    <source>
        <dbReference type="SAM" id="MobiDB-lite"/>
    </source>
</evidence>
<proteinExistence type="predicted"/>
<feature type="region of interest" description="Disordered" evidence="1">
    <location>
        <begin position="1"/>
        <end position="77"/>
    </location>
</feature>
<accession>A0A2T0Q951</accession>
<feature type="compositionally biased region" description="Basic and acidic residues" evidence="1">
    <location>
        <begin position="46"/>
        <end position="56"/>
    </location>
</feature>
<comment type="caution">
    <text evidence="2">The sequence shown here is derived from an EMBL/GenBank/DDBJ whole genome shotgun (WGS) entry which is preliminary data.</text>
</comment>
<dbReference type="EMBL" id="PVZC01000002">
    <property type="protein sequence ID" value="PRY00398.1"/>
    <property type="molecule type" value="Genomic_DNA"/>
</dbReference>
<dbReference type="AlphaFoldDB" id="A0A2T0Q951"/>
<protein>
    <submittedName>
        <fullName evidence="2">Uncharacterized protein</fullName>
    </submittedName>
</protein>
<name>A0A2T0Q951_9ACTN</name>
<sequence length="88" mass="8810">MPAAAAGAAAGAHTNGVTTMNTTEWATGRAPSPEDDDGFHDSGTGEDGRSADDEGYHGSGTEFEEGTGPSEDGWVGTGSAEYAWVCVG</sequence>